<dbReference type="SUPFAM" id="SSF56925">
    <property type="entry name" value="OMPA-like"/>
    <property type="match status" value="1"/>
</dbReference>
<dbReference type="Gene3D" id="2.40.160.20">
    <property type="match status" value="1"/>
</dbReference>
<feature type="domain" description="Outer membrane protein beta-barrel" evidence="2">
    <location>
        <begin position="22"/>
        <end position="173"/>
    </location>
</feature>
<evidence type="ECO:0000313" key="3">
    <source>
        <dbReference type="EMBL" id="EFI49089.1"/>
    </source>
</evidence>
<dbReference type="AlphaFoldDB" id="D7NBC9"/>
<evidence type="ECO:0000313" key="4">
    <source>
        <dbReference type="Proteomes" id="UP000003805"/>
    </source>
</evidence>
<protein>
    <recommendedName>
        <fullName evidence="2">Outer membrane protein beta-barrel domain-containing protein</fullName>
    </recommendedName>
</protein>
<reference evidence="3 4" key="1">
    <citation type="submission" date="2010-02" db="EMBL/GenBank/DDBJ databases">
        <title>The Genome Sequence of Prevotella oris strain C735.</title>
        <authorList>
            <consortium name="The Broad Institute Genome Sequencing Platform"/>
            <person name="Ward D."/>
            <person name="Feldgarden M."/>
            <person name="Earl A."/>
            <person name="Young S.K."/>
            <person name="Zeng Q."/>
            <person name="Koehrsen M."/>
            <person name="Alvarado L."/>
            <person name="Berlin A."/>
            <person name="Bochicchio J."/>
            <person name="Borenstein D."/>
            <person name="Chapman S.B."/>
            <person name="Chen Z."/>
            <person name="Engels R."/>
            <person name="Freedman E."/>
            <person name="Gellesch M."/>
            <person name="Goldberg J."/>
            <person name="Griggs A."/>
            <person name="Gujja S."/>
            <person name="Heilman E."/>
            <person name="Heiman D."/>
            <person name="Hepburn T."/>
            <person name="Howarth C."/>
            <person name="Jen D."/>
            <person name="Larson L."/>
            <person name="Mehta T."/>
            <person name="Park D."/>
            <person name="Pearson M."/>
            <person name="Roberts A."/>
            <person name="Saif S."/>
            <person name="Shea T."/>
            <person name="Shenoy N."/>
            <person name="Sisk P."/>
            <person name="Stolte C."/>
            <person name="Sykes S."/>
            <person name="Thomson T."/>
            <person name="Walk T."/>
            <person name="White J."/>
            <person name="Yandava C."/>
            <person name="Sibley C.D."/>
            <person name="Field T.R."/>
            <person name="Grinwis M."/>
            <person name="Eshaghurshan C.S."/>
            <person name="Surette M.G."/>
            <person name="Haas B."/>
            <person name="Nusbaum C."/>
            <person name="Birren B."/>
        </authorList>
    </citation>
    <scope>NUCLEOTIDE SEQUENCE [LARGE SCALE GENOMIC DNA]</scope>
    <source>
        <strain evidence="3 4">C735</strain>
    </source>
</reference>
<name>D7NBC9_9BACT</name>
<gene>
    <name evidence="3" type="ORF">HMPREF0665_00829</name>
</gene>
<dbReference type="Proteomes" id="UP000003805">
    <property type="component" value="Unassembled WGS sequence"/>
</dbReference>
<organism evidence="3 4">
    <name type="scientific">Segatella oris C735</name>
    <dbReference type="NCBI Taxonomy" id="563008"/>
    <lineage>
        <taxon>Bacteria</taxon>
        <taxon>Pseudomonadati</taxon>
        <taxon>Bacteroidota</taxon>
        <taxon>Bacteroidia</taxon>
        <taxon>Bacteroidales</taxon>
        <taxon>Prevotellaceae</taxon>
        <taxon>Segatella</taxon>
    </lineage>
</organism>
<keyword evidence="4" id="KW-1185">Reference proteome</keyword>
<dbReference type="InterPro" id="IPR011250">
    <property type="entry name" value="OMP/PagP_B-barrel"/>
</dbReference>
<evidence type="ECO:0000256" key="1">
    <source>
        <dbReference type="ARBA" id="ARBA00022729"/>
    </source>
</evidence>
<sequence>MESASSIINYITESNMKKLLFTLTLMLISIGAFAQAKTIELGARLNYATEQPHLGFGAIARYNIDNHFRPEFTANFYPKSDNKVSAWDVNMNLHYLFHITNRFKVYPLGGMTIVGADYDGPGASVSSTKAGLNLGGGVQLNIAPNLHFNAETYYQFVSDIDRGVMDVSLVYVF</sequence>
<accession>D7NBC9</accession>
<dbReference type="HOGENOM" id="CLU_111119_1_0_10"/>
<evidence type="ECO:0000259" key="2">
    <source>
        <dbReference type="Pfam" id="PF13505"/>
    </source>
</evidence>
<proteinExistence type="predicted"/>
<dbReference type="eggNOG" id="COG3637">
    <property type="taxonomic scope" value="Bacteria"/>
</dbReference>
<keyword evidence="1" id="KW-0732">Signal</keyword>
<dbReference type="InterPro" id="IPR027385">
    <property type="entry name" value="Beta-barrel_OMP"/>
</dbReference>
<dbReference type="EMBL" id="GL349565">
    <property type="protein sequence ID" value="EFI49089.1"/>
    <property type="molecule type" value="Genomic_DNA"/>
</dbReference>
<dbReference type="Pfam" id="PF13505">
    <property type="entry name" value="OMP_b-brl"/>
    <property type="match status" value="1"/>
</dbReference>